<keyword evidence="11" id="KW-0131">Cell cycle</keyword>
<evidence type="ECO:0000256" key="6">
    <source>
        <dbReference type="ARBA" id="ARBA00023015"/>
    </source>
</evidence>
<evidence type="ECO:0000256" key="13">
    <source>
        <dbReference type="SAM" id="Coils"/>
    </source>
</evidence>
<evidence type="ECO:0000256" key="11">
    <source>
        <dbReference type="ARBA" id="ARBA00023306"/>
    </source>
</evidence>
<gene>
    <name evidence="17" type="primary">T_0</name>
    <name evidence="16" type="synonym">T_3</name>
    <name evidence="16" type="ORF">g.65359</name>
    <name evidence="17" type="ORF">g.65395</name>
</gene>
<sequence>MPTCIVRRCGSCSSKKSEENGQRVRYFSFPRDKEMQDKWLKALKKEDNNVNVKNARVCSRHFEEKCLRKDWRTEMYNYYPMRARSLVPESIPTLNLGYPTPPPTSPAPSAPAPQVPVVPSVFGPNPVGRPPKRPATVSVQDMGPSDAKILKLQSTNKEVKPGKNKTIVSISNISKGRRKIDLSDPEAVQQEFNRLQSENKSLKMAFINRALGEDYRRLEEENRRLKLENKNLKVSLKGSKTKEQYEQLEDEYFLLNEKLKTSVPKAECIKLLSQMFTPGQIRAIFLPVRRTVKWSAEDISAAITLRSVSVRAYQYLKTKRNIPLPGQSTLRKWMANMKLEEGILESVLHLMSNKAAEMEEHEKLVSLSFGEADLSNKLEPSKKTIDKRVRTHQCAMVRGLFATWKQPIYYTHDQSFTKEIILKIIDRLHQIGFTVVSIVSEITRTNLKVWSDLKIGIDEDENCYFPHPNIPNSKVFVFTDAPFLLKSLRNLLLESGIDIDGKIITKDCIERVLNLRTPDMKIAERITQAHLRVVNCDKQRVRLAVELLSDEVAKAIEGFGVIGELQQYNWRETADFIKIVYDWFKVFNYTGKIDEESVQYGLGYGASLDDQITKLEKMTLLMGQIRSGIEDDSMINIQKCVIMNNCSLSQLFIYLGDRYATTKFPLEYILTNRLNMDVLVQLFAYLISRKDSKDKYSPLDFKYRLRWYMLGESAEAVLEQGCGESSSDGDKWEDKAEILTKDLWQLLRKRKGKNATSIIHDDNDDE</sequence>
<evidence type="ECO:0000313" key="16">
    <source>
        <dbReference type="EMBL" id="JAG74168.1"/>
    </source>
</evidence>
<protein>
    <submittedName>
        <fullName evidence="17">T_0 protein</fullName>
    </submittedName>
    <submittedName>
        <fullName evidence="16">T_3 protein</fullName>
    </submittedName>
</protein>
<dbReference type="InterPro" id="IPR006612">
    <property type="entry name" value="THAP_Znf"/>
</dbReference>
<keyword evidence="4 12" id="KW-0863">Zinc-finger</keyword>
<dbReference type="PANTHER" id="PTHR46600:SF1">
    <property type="entry name" value="THAP DOMAIN-CONTAINING PROTEIN 1"/>
    <property type="match status" value="1"/>
</dbReference>
<keyword evidence="7 13" id="KW-0175">Coiled coil</keyword>
<dbReference type="GO" id="GO:0043565">
    <property type="term" value="F:sequence-specific DNA binding"/>
    <property type="evidence" value="ECO:0007669"/>
    <property type="project" value="InterPro"/>
</dbReference>
<dbReference type="SMART" id="SM00692">
    <property type="entry name" value="DM3"/>
    <property type="match status" value="1"/>
</dbReference>
<evidence type="ECO:0000256" key="5">
    <source>
        <dbReference type="ARBA" id="ARBA00022833"/>
    </source>
</evidence>
<feature type="compositionally biased region" description="Pro residues" evidence="14">
    <location>
        <begin position="99"/>
        <end position="116"/>
    </location>
</feature>
<keyword evidence="9" id="KW-0804">Transcription</keyword>
<feature type="domain" description="THAP-type" evidence="15">
    <location>
        <begin position="1"/>
        <end position="95"/>
    </location>
</feature>
<dbReference type="InterPro" id="IPR038441">
    <property type="entry name" value="THAP_Znf_sf"/>
</dbReference>
<evidence type="ECO:0000256" key="2">
    <source>
        <dbReference type="ARBA" id="ARBA00006177"/>
    </source>
</evidence>
<evidence type="ECO:0000256" key="7">
    <source>
        <dbReference type="ARBA" id="ARBA00023054"/>
    </source>
</evidence>
<dbReference type="SMART" id="SM00980">
    <property type="entry name" value="THAP"/>
    <property type="match status" value="1"/>
</dbReference>
<evidence type="ECO:0000256" key="4">
    <source>
        <dbReference type="ARBA" id="ARBA00022771"/>
    </source>
</evidence>
<dbReference type="InterPro" id="IPR021896">
    <property type="entry name" value="THAP9-like_HTH"/>
</dbReference>
<feature type="region of interest" description="Disordered" evidence="14">
    <location>
        <begin position="98"/>
        <end position="119"/>
    </location>
</feature>
<evidence type="ECO:0000313" key="17">
    <source>
        <dbReference type="EMBL" id="JAG74170.1"/>
    </source>
</evidence>
<feature type="coiled-coil region" evidence="13">
    <location>
        <begin position="208"/>
        <end position="235"/>
    </location>
</feature>
<dbReference type="GO" id="GO:0008270">
    <property type="term" value="F:zinc ion binding"/>
    <property type="evidence" value="ECO:0007669"/>
    <property type="project" value="UniProtKB-KW"/>
</dbReference>
<proteinExistence type="inferred from homology"/>
<evidence type="ECO:0000256" key="8">
    <source>
        <dbReference type="ARBA" id="ARBA00023125"/>
    </source>
</evidence>
<reference evidence="17" key="1">
    <citation type="submission" date="2015-01" db="EMBL/GenBank/DDBJ databases">
        <title>Transcriptome Assembly of Fopius arisanus.</title>
        <authorList>
            <person name="Geib S."/>
        </authorList>
    </citation>
    <scope>NUCLEOTIDE SEQUENCE</scope>
</reference>
<dbReference type="Pfam" id="PF21787">
    <property type="entry name" value="TNP-like_RNaseH_N"/>
    <property type="match status" value="1"/>
</dbReference>
<keyword evidence="5" id="KW-0862">Zinc</keyword>
<keyword evidence="8 12" id="KW-0238">DNA-binding</keyword>
<dbReference type="EMBL" id="GBYB01004401">
    <property type="protein sequence ID" value="JAG74168.1"/>
    <property type="molecule type" value="Transcribed_RNA"/>
</dbReference>
<keyword evidence="3" id="KW-0479">Metal-binding</keyword>
<dbReference type="EMBL" id="GBYB01004403">
    <property type="protein sequence ID" value="JAG74170.1"/>
    <property type="molecule type" value="Transcribed_RNA"/>
</dbReference>
<keyword evidence="10" id="KW-0539">Nucleus</keyword>
<dbReference type="InterPro" id="IPR048365">
    <property type="entry name" value="TNP-like_RNaseH_N"/>
</dbReference>
<evidence type="ECO:0000256" key="1">
    <source>
        <dbReference type="ARBA" id="ARBA00004642"/>
    </source>
</evidence>
<dbReference type="Pfam" id="PF12017">
    <property type="entry name" value="Tnp_P_element"/>
    <property type="match status" value="1"/>
</dbReference>
<dbReference type="GO" id="GO:0005654">
    <property type="term" value="C:nucleoplasm"/>
    <property type="evidence" value="ECO:0007669"/>
    <property type="project" value="UniProtKB-SubCell"/>
</dbReference>
<evidence type="ECO:0000256" key="10">
    <source>
        <dbReference type="ARBA" id="ARBA00023242"/>
    </source>
</evidence>
<dbReference type="Pfam" id="PF21788">
    <property type="entry name" value="TNP-like_GBD"/>
    <property type="match status" value="1"/>
</dbReference>
<organism evidence="17">
    <name type="scientific">Fopius arisanus</name>
    <dbReference type="NCBI Taxonomy" id="64838"/>
    <lineage>
        <taxon>Eukaryota</taxon>
        <taxon>Metazoa</taxon>
        <taxon>Ecdysozoa</taxon>
        <taxon>Arthropoda</taxon>
        <taxon>Hexapoda</taxon>
        <taxon>Insecta</taxon>
        <taxon>Pterygota</taxon>
        <taxon>Neoptera</taxon>
        <taxon>Endopterygota</taxon>
        <taxon>Hymenoptera</taxon>
        <taxon>Apocrita</taxon>
        <taxon>Ichneumonoidea</taxon>
        <taxon>Braconidae</taxon>
        <taxon>Opiinae</taxon>
        <taxon>Fopius</taxon>
    </lineage>
</organism>
<evidence type="ECO:0000256" key="9">
    <source>
        <dbReference type="ARBA" id="ARBA00023163"/>
    </source>
</evidence>
<evidence type="ECO:0000256" key="12">
    <source>
        <dbReference type="PROSITE-ProRule" id="PRU00309"/>
    </source>
</evidence>
<dbReference type="PROSITE" id="PS50950">
    <property type="entry name" value="ZF_THAP"/>
    <property type="match status" value="1"/>
</dbReference>
<dbReference type="InterPro" id="IPR026516">
    <property type="entry name" value="THAP1/10"/>
</dbReference>
<comment type="subcellular location">
    <subcellularLocation>
        <location evidence="1">Nucleus</location>
        <location evidence="1">Nucleoplasm</location>
    </subcellularLocation>
</comment>
<dbReference type="InterPro" id="IPR048366">
    <property type="entry name" value="TNP-like_GBD"/>
</dbReference>
<dbReference type="Gene3D" id="6.20.210.20">
    <property type="entry name" value="THAP domain"/>
    <property type="match status" value="1"/>
</dbReference>
<dbReference type="SUPFAM" id="SSF57716">
    <property type="entry name" value="Glucocorticoid receptor-like (DNA-binding domain)"/>
    <property type="match status" value="1"/>
</dbReference>
<evidence type="ECO:0000259" key="15">
    <source>
        <dbReference type="PROSITE" id="PS50950"/>
    </source>
</evidence>
<dbReference type="Pfam" id="PF05485">
    <property type="entry name" value="THAP"/>
    <property type="match status" value="1"/>
</dbReference>
<evidence type="ECO:0000256" key="3">
    <source>
        <dbReference type="ARBA" id="ARBA00022723"/>
    </source>
</evidence>
<evidence type="ECO:0000256" key="14">
    <source>
        <dbReference type="SAM" id="MobiDB-lite"/>
    </source>
</evidence>
<dbReference type="PANTHER" id="PTHR46600">
    <property type="entry name" value="THAP DOMAIN-CONTAINING"/>
    <property type="match status" value="1"/>
</dbReference>
<accession>A0A0C9PST5</accession>
<keyword evidence="6" id="KW-0805">Transcription regulation</keyword>
<dbReference type="AlphaFoldDB" id="A0A0C9PST5"/>
<name>A0A0C9PST5_9HYME</name>
<comment type="similarity">
    <text evidence="2">Belongs to the THAP1 family.</text>
</comment>